<evidence type="ECO:0000313" key="2">
    <source>
        <dbReference type="EMBL" id="GEZ07083.1"/>
    </source>
</evidence>
<protein>
    <recommendedName>
        <fullName evidence="3">Reverse transcriptase domain-containing protein</fullName>
    </recommendedName>
</protein>
<reference evidence="2" key="1">
    <citation type="journal article" date="2019" name="Sci. Rep.">
        <title>Draft genome of Tanacetum cinerariifolium, the natural source of mosquito coil.</title>
        <authorList>
            <person name="Yamashiro T."/>
            <person name="Shiraishi A."/>
            <person name="Satake H."/>
            <person name="Nakayama K."/>
        </authorList>
    </citation>
    <scope>NUCLEOTIDE SEQUENCE</scope>
</reference>
<accession>A0A699I2V3</accession>
<evidence type="ECO:0008006" key="3">
    <source>
        <dbReference type="Google" id="ProtNLM"/>
    </source>
</evidence>
<gene>
    <name evidence="2" type="ORF">Tci_479056</name>
</gene>
<comment type="caution">
    <text evidence="2">The sequence shown here is derived from an EMBL/GenBank/DDBJ whole genome shotgun (WGS) entry which is preliminary data.</text>
</comment>
<feature type="compositionally biased region" description="Basic and acidic residues" evidence="1">
    <location>
        <begin position="108"/>
        <end position="119"/>
    </location>
</feature>
<evidence type="ECO:0000256" key="1">
    <source>
        <dbReference type="SAM" id="MobiDB-lite"/>
    </source>
</evidence>
<dbReference type="EMBL" id="BKCJ010237830">
    <property type="protein sequence ID" value="GEZ07083.1"/>
    <property type="molecule type" value="Genomic_DNA"/>
</dbReference>
<organism evidence="2">
    <name type="scientific">Tanacetum cinerariifolium</name>
    <name type="common">Dalmatian daisy</name>
    <name type="synonym">Chrysanthemum cinerariifolium</name>
    <dbReference type="NCBI Taxonomy" id="118510"/>
    <lineage>
        <taxon>Eukaryota</taxon>
        <taxon>Viridiplantae</taxon>
        <taxon>Streptophyta</taxon>
        <taxon>Embryophyta</taxon>
        <taxon>Tracheophyta</taxon>
        <taxon>Spermatophyta</taxon>
        <taxon>Magnoliopsida</taxon>
        <taxon>eudicotyledons</taxon>
        <taxon>Gunneridae</taxon>
        <taxon>Pentapetalae</taxon>
        <taxon>asterids</taxon>
        <taxon>campanulids</taxon>
        <taxon>Asterales</taxon>
        <taxon>Asteraceae</taxon>
        <taxon>Asteroideae</taxon>
        <taxon>Anthemideae</taxon>
        <taxon>Anthemidinae</taxon>
        <taxon>Tanacetum</taxon>
    </lineage>
</organism>
<name>A0A699I2V3_TANCI</name>
<sequence length="511" mass="58768">MLIFSVLSKFKPHSILKFILRLKKQVKKKTKDLISSLGKKFAIQYSKPENPNKLFQELLEDLKELAEYDNFPSKDRPIFFNDNEDHSVQNEESLENSSNEIDASNSNQEKEEPPQDSDIRQLIREKCGIEVCEEQKQKIEDTILELVEICRQKELYCMYDDIDDLIESALNTKLLLINSNSQRFDKKEQEVKNVVEHPAERKTRIEKSLQNFKVIHKNSISLNNTSQISLVHAIAPILSTKEPEHSLSMGYEHLSITPEMEFDEVTESNAKNLLPIPSECEVTSEDESECDMPVKDNSLAFITFSKPLFNDSNDFMSNDKDSIHDVPTEEFKVYSNLLFGKDEINSDEIESHVEPNSVESLSSHDALIDSSQNLEEISEPLIAEEERLRKEHADYINRMEMLFTINPRPRSMVNVNTIVESLPSLPIPDQDSDSQREEIDIVTDTDDVCPPSVENDDDSKGEINVVEALLIDDSIPFPVNESFDFEDDRQFHDLLPNRRMTSLILILILEK</sequence>
<dbReference type="AlphaFoldDB" id="A0A699I2V3"/>
<proteinExistence type="predicted"/>
<feature type="region of interest" description="Disordered" evidence="1">
    <location>
        <begin position="87"/>
        <end position="119"/>
    </location>
</feature>